<name>A0A1Y1YQV5_9FUNG</name>
<dbReference type="InterPro" id="IPR046450">
    <property type="entry name" value="PA_dom_sf"/>
</dbReference>
<gene>
    <name evidence="2" type="ORF">K493DRAFT_405913</name>
</gene>
<dbReference type="SUPFAM" id="SSF52025">
    <property type="entry name" value="PA domain"/>
    <property type="match status" value="1"/>
</dbReference>
<accession>A0A1Y1YQV5</accession>
<dbReference type="InParanoid" id="A0A1Y1YQV5"/>
<dbReference type="AlphaFoldDB" id="A0A1Y1YQV5"/>
<dbReference type="STRING" id="1314790.A0A1Y1YQV5"/>
<keyword evidence="1" id="KW-1133">Transmembrane helix</keyword>
<evidence type="ECO:0000313" key="2">
    <source>
        <dbReference type="EMBL" id="ORY00421.1"/>
    </source>
</evidence>
<keyword evidence="1" id="KW-0812">Transmembrane</keyword>
<protein>
    <recommendedName>
        <fullName evidence="4">PA domain-containing protein</fullName>
    </recommendedName>
</protein>
<keyword evidence="1" id="KW-0472">Membrane</keyword>
<proteinExistence type="predicted"/>
<dbReference type="FunCoup" id="A0A1Y1YQV5">
    <property type="interactions" value="559"/>
</dbReference>
<reference evidence="2 3" key="1">
    <citation type="submission" date="2016-07" db="EMBL/GenBank/DDBJ databases">
        <title>Pervasive Adenine N6-methylation of Active Genes in Fungi.</title>
        <authorList>
            <consortium name="DOE Joint Genome Institute"/>
            <person name="Mondo S.J."/>
            <person name="Dannebaum R.O."/>
            <person name="Kuo R.C."/>
            <person name="Labutti K."/>
            <person name="Haridas S."/>
            <person name="Kuo A."/>
            <person name="Salamov A."/>
            <person name="Ahrendt S.R."/>
            <person name="Lipzen A."/>
            <person name="Sullivan W."/>
            <person name="Andreopoulos W.B."/>
            <person name="Clum A."/>
            <person name="Lindquist E."/>
            <person name="Daum C."/>
            <person name="Ramamoorthy G.K."/>
            <person name="Gryganskyi A."/>
            <person name="Culley D."/>
            <person name="Magnuson J.K."/>
            <person name="James T.Y."/>
            <person name="O'Malley M.A."/>
            <person name="Stajich J.E."/>
            <person name="Spatafora J.W."/>
            <person name="Visel A."/>
            <person name="Grigoriev I.V."/>
        </authorList>
    </citation>
    <scope>NUCLEOTIDE SEQUENCE [LARGE SCALE GENOMIC DNA]</scope>
    <source>
        <strain evidence="2 3">CBS 931.73</strain>
    </source>
</reference>
<keyword evidence="3" id="KW-1185">Reference proteome</keyword>
<feature type="non-terminal residue" evidence="2">
    <location>
        <position position="279"/>
    </location>
</feature>
<evidence type="ECO:0000313" key="3">
    <source>
        <dbReference type="Proteomes" id="UP000193498"/>
    </source>
</evidence>
<evidence type="ECO:0008006" key="4">
    <source>
        <dbReference type="Google" id="ProtNLM"/>
    </source>
</evidence>
<evidence type="ECO:0000256" key="1">
    <source>
        <dbReference type="SAM" id="Phobius"/>
    </source>
</evidence>
<feature type="transmembrane region" description="Helical" evidence="1">
    <location>
        <begin position="167"/>
        <end position="191"/>
    </location>
</feature>
<comment type="caution">
    <text evidence="2">The sequence shown here is derived from an EMBL/GenBank/DDBJ whole genome shotgun (WGS) entry which is preliminary data.</text>
</comment>
<dbReference type="EMBL" id="MCFE01000083">
    <property type="protein sequence ID" value="ORY00421.1"/>
    <property type="molecule type" value="Genomic_DNA"/>
</dbReference>
<organism evidence="2 3">
    <name type="scientific">Basidiobolus meristosporus CBS 931.73</name>
    <dbReference type="NCBI Taxonomy" id="1314790"/>
    <lineage>
        <taxon>Eukaryota</taxon>
        <taxon>Fungi</taxon>
        <taxon>Fungi incertae sedis</taxon>
        <taxon>Zoopagomycota</taxon>
        <taxon>Entomophthoromycotina</taxon>
        <taxon>Basidiobolomycetes</taxon>
        <taxon>Basidiobolales</taxon>
        <taxon>Basidiobolaceae</taxon>
        <taxon>Basidiobolus</taxon>
    </lineage>
</organism>
<dbReference type="OrthoDB" id="5357315at2759"/>
<sequence length="279" mass="30655">MAEIPAFFKRWYKTSKTVEYLKDVSFLPAGPTPPSEGLQGILYFQGDSCTESPAANVSYAPENVTHIKHIALLKLNGCALEWKINQAQTDSAVGAIIFDDQPLDVNVIRLRISASIPVVIVSKEVGNQLYHGLTTVDSDSTPFNTTSHWAKHIQLTLIPQQRFRPGVWEITIIVASVLVFSGALVFAFLSYRRRHLSRNRGPPLYNTDAAVLKKNHLSLFPVRPWCSGDTANYSAAESDVTSSGVSNVDLANNTIQGQCESNHVDQPPLALLVDGDPLR</sequence>
<dbReference type="Gene3D" id="3.50.30.30">
    <property type="match status" value="1"/>
</dbReference>
<dbReference type="Proteomes" id="UP000193498">
    <property type="component" value="Unassembled WGS sequence"/>
</dbReference>